<evidence type="ECO:0000256" key="1">
    <source>
        <dbReference type="SAM" id="MobiDB-lite"/>
    </source>
</evidence>
<sequence>VVDDTTHMYSIGLSIESDIMLHENAQFNQNISDLNHSEFSTDVISGTEEEEEADQSEYQSTTRKVNPAVTTTRKVNTAVTTTGTQGTGGWGGLRRYESEEYK</sequence>
<dbReference type="AlphaFoldDB" id="A0A8S2L694"/>
<feature type="region of interest" description="Disordered" evidence="1">
    <location>
        <begin position="80"/>
        <end position="102"/>
    </location>
</feature>
<feature type="non-terminal residue" evidence="2">
    <location>
        <position position="1"/>
    </location>
</feature>
<comment type="caution">
    <text evidence="2">The sequence shown here is derived from an EMBL/GenBank/DDBJ whole genome shotgun (WGS) entry which is preliminary data.</text>
</comment>
<reference evidence="2" key="1">
    <citation type="submission" date="2021-02" db="EMBL/GenBank/DDBJ databases">
        <authorList>
            <person name="Nowell W R."/>
        </authorList>
    </citation>
    <scope>NUCLEOTIDE SEQUENCE</scope>
</reference>
<protein>
    <submittedName>
        <fullName evidence="2">Uncharacterized protein</fullName>
    </submittedName>
</protein>
<accession>A0A8S2L694</accession>
<evidence type="ECO:0000313" key="2">
    <source>
        <dbReference type="EMBL" id="CAF3876234.1"/>
    </source>
</evidence>
<organism evidence="2 3">
    <name type="scientific">Didymodactylos carnosus</name>
    <dbReference type="NCBI Taxonomy" id="1234261"/>
    <lineage>
        <taxon>Eukaryota</taxon>
        <taxon>Metazoa</taxon>
        <taxon>Spiralia</taxon>
        <taxon>Gnathifera</taxon>
        <taxon>Rotifera</taxon>
        <taxon>Eurotatoria</taxon>
        <taxon>Bdelloidea</taxon>
        <taxon>Philodinida</taxon>
        <taxon>Philodinidae</taxon>
        <taxon>Didymodactylos</taxon>
    </lineage>
</organism>
<name>A0A8S2L694_9BILA</name>
<dbReference type="EMBL" id="CAJOBA010012716">
    <property type="protein sequence ID" value="CAF3876234.1"/>
    <property type="molecule type" value="Genomic_DNA"/>
</dbReference>
<dbReference type="Proteomes" id="UP000682733">
    <property type="component" value="Unassembled WGS sequence"/>
</dbReference>
<feature type="region of interest" description="Disordered" evidence="1">
    <location>
        <begin position="45"/>
        <end position="68"/>
    </location>
</feature>
<proteinExistence type="predicted"/>
<gene>
    <name evidence="2" type="ORF">TMI583_LOCUS19837</name>
</gene>
<evidence type="ECO:0000313" key="3">
    <source>
        <dbReference type="Proteomes" id="UP000682733"/>
    </source>
</evidence>